<dbReference type="RefSeq" id="WP_248355205.1">
    <property type="nucleotide sequence ID" value="NZ_AP025591.1"/>
</dbReference>
<keyword evidence="5" id="KW-1185">Reference proteome</keyword>
<dbReference type="InterPro" id="IPR036280">
    <property type="entry name" value="Multihaem_cyt_sf"/>
</dbReference>
<evidence type="ECO:0000313" key="4">
    <source>
        <dbReference type="EMBL" id="BDG05980.1"/>
    </source>
</evidence>
<dbReference type="InterPro" id="IPR029467">
    <property type="entry name" value="Cyt_c7-like"/>
</dbReference>
<feature type="domain" description="Cytochrome c7-like" evidence="3">
    <location>
        <begin position="114"/>
        <end position="182"/>
    </location>
</feature>
<evidence type="ECO:0000256" key="1">
    <source>
        <dbReference type="ARBA" id="ARBA00022729"/>
    </source>
</evidence>
<feature type="signal peptide" evidence="2">
    <location>
        <begin position="1"/>
        <end position="20"/>
    </location>
</feature>
<evidence type="ECO:0000313" key="5">
    <source>
        <dbReference type="Proteomes" id="UP001162891"/>
    </source>
</evidence>
<gene>
    <name evidence="4" type="ORF">AMOR_49760</name>
</gene>
<organism evidence="4 5">
    <name type="scientific">Anaeromyxobacter oryzae</name>
    <dbReference type="NCBI Taxonomy" id="2918170"/>
    <lineage>
        <taxon>Bacteria</taxon>
        <taxon>Pseudomonadati</taxon>
        <taxon>Myxococcota</taxon>
        <taxon>Myxococcia</taxon>
        <taxon>Myxococcales</taxon>
        <taxon>Cystobacterineae</taxon>
        <taxon>Anaeromyxobacteraceae</taxon>
        <taxon>Anaeromyxobacter</taxon>
    </lineage>
</organism>
<protein>
    <recommendedName>
        <fullName evidence="3">Cytochrome c7-like domain-containing protein</fullName>
    </recommendedName>
</protein>
<keyword evidence="1 2" id="KW-0732">Signal</keyword>
<evidence type="ECO:0000256" key="2">
    <source>
        <dbReference type="SAM" id="SignalP"/>
    </source>
</evidence>
<feature type="chain" id="PRO_5045432010" description="Cytochrome c7-like domain-containing protein" evidence="2">
    <location>
        <begin position="21"/>
        <end position="298"/>
    </location>
</feature>
<dbReference type="Proteomes" id="UP001162891">
    <property type="component" value="Chromosome"/>
</dbReference>
<dbReference type="PANTHER" id="PTHR35038">
    <property type="entry name" value="DISSIMILATORY SULFITE REDUCTASE SIRA"/>
    <property type="match status" value="1"/>
</dbReference>
<accession>A0ABM7X2G2</accession>
<dbReference type="EMBL" id="AP025591">
    <property type="protein sequence ID" value="BDG05980.1"/>
    <property type="molecule type" value="Genomic_DNA"/>
</dbReference>
<sequence>MTTLALALLLAAAPAGQPVALPFALSVAPANAGAKSKGAAPDLAPRALVPDHGGDTRCAACHTAEGWKDVKFAHDRTGFPLEGRHVDAQCRACHATGTFAEPVPRACAACHRDVHQGRLGQRCGDCHDPTAWATPTFGADAHRRTNFPLTGRHAFIPCTECHGDRRDRGFQRPTPRCIGCHEADWQRAGAGGAAVDHAAVGFPQECRTCHGAWRFSPAGLPAHEACFSLRSGPHGGVRCLDCHRSIPPVDYTQPFTCATDTADCMRCHGNPAGEHSGVPGYAPINRKCYECHRFSRAP</sequence>
<dbReference type="Gene3D" id="3.90.10.10">
    <property type="entry name" value="Cytochrome C3"/>
    <property type="match status" value="2"/>
</dbReference>
<dbReference type="Pfam" id="PF14522">
    <property type="entry name" value="Cytochrome_C7"/>
    <property type="match status" value="1"/>
</dbReference>
<evidence type="ECO:0000259" key="3">
    <source>
        <dbReference type="Pfam" id="PF14522"/>
    </source>
</evidence>
<name>A0ABM7X2G2_9BACT</name>
<reference evidence="5" key="1">
    <citation type="journal article" date="2022" name="Int. J. Syst. Evol. Microbiol.">
        <title>Anaeromyxobacter oryzae sp. nov., Anaeromyxobacter diazotrophicus sp. nov. and Anaeromyxobacter paludicola sp. nov., isolated from paddy soils.</title>
        <authorList>
            <person name="Itoh H."/>
            <person name="Xu Z."/>
            <person name="Mise K."/>
            <person name="Masuda Y."/>
            <person name="Ushijima N."/>
            <person name="Hayakawa C."/>
            <person name="Shiratori Y."/>
            <person name="Senoo K."/>
        </authorList>
    </citation>
    <scope>NUCLEOTIDE SEQUENCE [LARGE SCALE GENOMIC DNA]</scope>
    <source>
        <strain evidence="5">Red232</strain>
    </source>
</reference>
<proteinExistence type="predicted"/>
<dbReference type="InterPro" id="IPR051829">
    <property type="entry name" value="Multiheme_Cytochr_ET"/>
</dbReference>
<dbReference type="SUPFAM" id="SSF48695">
    <property type="entry name" value="Multiheme cytochromes"/>
    <property type="match status" value="1"/>
</dbReference>